<dbReference type="InterPro" id="IPR025455">
    <property type="entry name" value="DUF4276"/>
</dbReference>
<evidence type="ECO:0008006" key="3">
    <source>
        <dbReference type="Google" id="ProtNLM"/>
    </source>
</evidence>
<organism evidence="1 2">
    <name type="scientific">Allocatelliglobosispora scoriae</name>
    <dbReference type="NCBI Taxonomy" id="643052"/>
    <lineage>
        <taxon>Bacteria</taxon>
        <taxon>Bacillati</taxon>
        <taxon>Actinomycetota</taxon>
        <taxon>Actinomycetes</taxon>
        <taxon>Micromonosporales</taxon>
        <taxon>Micromonosporaceae</taxon>
        <taxon>Allocatelliglobosispora</taxon>
    </lineage>
</organism>
<name>A0A841BSP0_9ACTN</name>
<dbReference type="Pfam" id="PF14103">
    <property type="entry name" value="DUF4276"/>
    <property type="match status" value="1"/>
</dbReference>
<comment type="caution">
    <text evidence="1">The sequence shown here is derived from an EMBL/GenBank/DDBJ whole genome shotgun (WGS) entry which is preliminary data.</text>
</comment>
<dbReference type="AlphaFoldDB" id="A0A841BSP0"/>
<dbReference type="RefSeq" id="WP_184836600.1">
    <property type="nucleotide sequence ID" value="NZ_JACHMN010000002.1"/>
</dbReference>
<dbReference type="Proteomes" id="UP000587527">
    <property type="component" value="Unassembled WGS sequence"/>
</dbReference>
<protein>
    <recommendedName>
        <fullName evidence="3">DUF4276 family protein</fullName>
    </recommendedName>
</protein>
<proteinExistence type="predicted"/>
<evidence type="ECO:0000313" key="2">
    <source>
        <dbReference type="Proteomes" id="UP000587527"/>
    </source>
</evidence>
<sequence>MLIAEGSSDCYFLPGVLSRGLEKLIQDCPSHVDVQEVEQYSLYSIADHADLRRSLESDGGDYDLIFVHRDYRKADEWFHSFFRTLEPLGLRNVVKVIPVQTTEAWMLADGDALRVASGSSGLSDRQLGVPRRPSEVERIPAPKTLVQGLLPDTKSHYNLLAENIRLEQLEQVPSYQRWAQDTRAALSSLGFMR</sequence>
<gene>
    <name evidence="1" type="ORF">F4553_003131</name>
</gene>
<accession>A0A841BSP0</accession>
<reference evidence="1 2" key="1">
    <citation type="submission" date="2020-08" db="EMBL/GenBank/DDBJ databases">
        <title>Sequencing the genomes of 1000 actinobacteria strains.</title>
        <authorList>
            <person name="Klenk H.-P."/>
        </authorList>
    </citation>
    <scope>NUCLEOTIDE SEQUENCE [LARGE SCALE GENOMIC DNA]</scope>
    <source>
        <strain evidence="1 2">DSM 45362</strain>
    </source>
</reference>
<keyword evidence="2" id="KW-1185">Reference proteome</keyword>
<dbReference type="EMBL" id="JACHMN010000002">
    <property type="protein sequence ID" value="MBB5869752.1"/>
    <property type="molecule type" value="Genomic_DNA"/>
</dbReference>
<evidence type="ECO:0000313" key="1">
    <source>
        <dbReference type="EMBL" id="MBB5869752.1"/>
    </source>
</evidence>